<evidence type="ECO:0000313" key="5">
    <source>
        <dbReference type="Proteomes" id="UP001153636"/>
    </source>
</evidence>
<dbReference type="EMBL" id="OV651821">
    <property type="protein sequence ID" value="CAH1114965.1"/>
    <property type="molecule type" value="Genomic_DNA"/>
</dbReference>
<proteinExistence type="predicted"/>
<feature type="compositionally biased region" description="Basic and acidic residues" evidence="1">
    <location>
        <begin position="341"/>
        <end position="366"/>
    </location>
</feature>
<dbReference type="Proteomes" id="UP001153636">
    <property type="component" value="Chromosome 9"/>
</dbReference>
<feature type="compositionally biased region" description="Polar residues" evidence="1">
    <location>
        <begin position="575"/>
        <end position="586"/>
    </location>
</feature>
<dbReference type="Pfam" id="PF02194">
    <property type="entry name" value="PXA"/>
    <property type="match status" value="1"/>
</dbReference>
<feature type="region of interest" description="Disordered" evidence="1">
    <location>
        <begin position="512"/>
        <end position="535"/>
    </location>
</feature>
<evidence type="ECO:0000256" key="1">
    <source>
        <dbReference type="SAM" id="MobiDB-lite"/>
    </source>
</evidence>
<keyword evidence="2" id="KW-1133">Transmembrane helix</keyword>
<feature type="transmembrane region" description="Helical" evidence="2">
    <location>
        <begin position="42"/>
        <end position="63"/>
    </location>
</feature>
<name>A0A9P0GGE7_9CUCU</name>
<keyword evidence="5" id="KW-1185">Reference proteome</keyword>
<feature type="compositionally biased region" description="Basic and acidic residues" evidence="1">
    <location>
        <begin position="525"/>
        <end position="535"/>
    </location>
</feature>
<dbReference type="PANTHER" id="PTHR22775:SF48">
    <property type="entry name" value="SORTING NEXIN-25"/>
    <property type="match status" value="1"/>
</dbReference>
<organism evidence="4 5">
    <name type="scientific">Psylliodes chrysocephalus</name>
    <dbReference type="NCBI Taxonomy" id="3402493"/>
    <lineage>
        <taxon>Eukaryota</taxon>
        <taxon>Metazoa</taxon>
        <taxon>Ecdysozoa</taxon>
        <taxon>Arthropoda</taxon>
        <taxon>Hexapoda</taxon>
        <taxon>Insecta</taxon>
        <taxon>Pterygota</taxon>
        <taxon>Neoptera</taxon>
        <taxon>Endopterygota</taxon>
        <taxon>Coleoptera</taxon>
        <taxon>Polyphaga</taxon>
        <taxon>Cucujiformia</taxon>
        <taxon>Chrysomeloidea</taxon>
        <taxon>Chrysomelidae</taxon>
        <taxon>Galerucinae</taxon>
        <taxon>Alticini</taxon>
        <taxon>Psylliodes</taxon>
    </lineage>
</organism>
<dbReference type="GO" id="GO:0035091">
    <property type="term" value="F:phosphatidylinositol binding"/>
    <property type="evidence" value="ECO:0007669"/>
    <property type="project" value="TreeGrafter"/>
</dbReference>
<dbReference type="AlphaFoldDB" id="A0A9P0GGE7"/>
<keyword evidence="2" id="KW-0812">Transmembrane</keyword>
<dbReference type="PANTHER" id="PTHR22775">
    <property type="entry name" value="SORTING NEXIN"/>
    <property type="match status" value="1"/>
</dbReference>
<evidence type="ECO:0000256" key="2">
    <source>
        <dbReference type="SAM" id="Phobius"/>
    </source>
</evidence>
<feature type="domain" description="PXA" evidence="3">
    <location>
        <begin position="99"/>
        <end position="249"/>
    </location>
</feature>
<evidence type="ECO:0000259" key="3">
    <source>
        <dbReference type="Pfam" id="PF02194"/>
    </source>
</evidence>
<feature type="region of interest" description="Disordered" evidence="1">
    <location>
        <begin position="333"/>
        <end position="366"/>
    </location>
</feature>
<feature type="transmembrane region" description="Helical" evidence="2">
    <location>
        <begin position="12"/>
        <end position="30"/>
    </location>
</feature>
<keyword evidence="2" id="KW-0472">Membrane</keyword>
<dbReference type="InterPro" id="IPR003114">
    <property type="entry name" value="Phox_assoc"/>
</dbReference>
<gene>
    <name evidence="4" type="ORF">PSYICH_LOCUS15371</name>
</gene>
<feature type="region of interest" description="Disordered" evidence="1">
    <location>
        <begin position="563"/>
        <end position="592"/>
    </location>
</feature>
<dbReference type="OrthoDB" id="5582218at2759"/>
<protein>
    <recommendedName>
        <fullName evidence="3">PXA domain-containing protein</fullName>
    </recommendedName>
</protein>
<evidence type="ECO:0000313" key="4">
    <source>
        <dbReference type="EMBL" id="CAH1114965.1"/>
    </source>
</evidence>
<sequence>MKKMSILVDVLLDWKIIVLGFGILISISVLNTFVNVLPVSGITFLFVSILIWFGSLSITFFYLHKLLQRNDPIQFTKPGKTLKRTRGDVTPDPKKVTLLVEDIDKYFISKWYIYVSADKEFPEKSKLFLEDVIKRFAEVQACVSSKVLTQGVLNIFLRHLKEYRRSIKRREKYDGNVEDLYRYSHIIGSNPKIQDRFVQQLTANVLRHFINSELWNSLPCQVLVSIISRKLILFLLNLISNPEIINYQLLNTLASKIVKEKYNLGNYSRISLTTFYDVADSKKKSEQNSIEQKSTEECKISTHSGNKIVVEETLRIEEKVSDIGDVKKRKNGVLAQHKSNKKSEIHRKVDSAEEVKETQPKDKSAPVKIHEAKLTRSTKTYSDTRDLAFGISLGHDPLEALPIAMENVKSKIEHVEDSANLLLNEVKMSTHNTMEGLKSSMKPISDATVHTLHNIKDLQESTMNNALNKIGEYQDEAAGMVEGILDFGRAGLRKGLRLTGLQENIGQAKSSLNVAQAKRKGGRTPRSESVEKSIQEEESVWLNPLQLESPNFDGQILLEKSEEKGKKELEIPSISMEQPSSGTNSPDPEYEDTADLASSIAKLRSLLQQRSSESSLSTPALSPIYVQAKHYGSLRFLMDIFSQARPPDETGQKPLESELGSDPDEVDGMIPSFYKFCAKTATGVLDKTIHSIKTALPSNVQGVEHSDNAWIFMQTEQNETDILTRMKRLLSERQEYCALDTEIDHAYEAIDSLDTFQQSLFKSSVEFEDELDEFEAKMPITKALVDIICELLSDTDSPLIREPVVKAILLILGNSIEKYVLENVDSAMEDLCTNLLTIPKETNTNVLYLETDEFVENLVLSLPDSVKLVLGKNVLVKVLALLVSSLQIGKINLDVVLQIFELAALKLIEESSRSSPPASA</sequence>
<accession>A0A9P0GGE7</accession>
<reference evidence="4" key="1">
    <citation type="submission" date="2022-01" db="EMBL/GenBank/DDBJ databases">
        <authorList>
            <person name="King R."/>
        </authorList>
    </citation>
    <scope>NUCLEOTIDE SEQUENCE</scope>
</reference>
<feature type="region of interest" description="Disordered" evidence="1">
    <location>
        <begin position="645"/>
        <end position="664"/>
    </location>
</feature>